<dbReference type="GO" id="GO:0008237">
    <property type="term" value="F:metallopeptidase activity"/>
    <property type="evidence" value="ECO:0007669"/>
    <property type="project" value="InterPro"/>
</dbReference>
<dbReference type="Proteomes" id="UP001054902">
    <property type="component" value="Unassembled WGS sequence"/>
</dbReference>
<evidence type="ECO:0000256" key="2">
    <source>
        <dbReference type="SAM" id="Phobius"/>
    </source>
</evidence>
<keyword evidence="2" id="KW-0812">Transmembrane</keyword>
<keyword evidence="2" id="KW-0472">Membrane</keyword>
<organism evidence="3 4">
    <name type="scientific">Chaetoceros tenuissimus</name>
    <dbReference type="NCBI Taxonomy" id="426638"/>
    <lineage>
        <taxon>Eukaryota</taxon>
        <taxon>Sar</taxon>
        <taxon>Stramenopiles</taxon>
        <taxon>Ochrophyta</taxon>
        <taxon>Bacillariophyta</taxon>
        <taxon>Coscinodiscophyceae</taxon>
        <taxon>Chaetocerotophycidae</taxon>
        <taxon>Chaetocerotales</taxon>
        <taxon>Chaetocerotaceae</taxon>
        <taxon>Chaetoceros</taxon>
    </lineage>
</organism>
<keyword evidence="4" id="KW-1185">Reference proteome</keyword>
<dbReference type="EMBL" id="BLLK01000047">
    <property type="protein sequence ID" value="GFH54389.1"/>
    <property type="molecule type" value="Genomic_DNA"/>
</dbReference>
<dbReference type="SUPFAM" id="SSF55486">
    <property type="entry name" value="Metalloproteases ('zincins'), catalytic domain"/>
    <property type="match status" value="1"/>
</dbReference>
<feature type="compositionally biased region" description="Polar residues" evidence="1">
    <location>
        <begin position="85"/>
        <end position="105"/>
    </location>
</feature>
<gene>
    <name evidence="3" type="ORF">CTEN210_10865</name>
</gene>
<dbReference type="Gene3D" id="3.40.390.10">
    <property type="entry name" value="Collagenase (Catalytic Domain)"/>
    <property type="match status" value="1"/>
</dbReference>
<feature type="region of interest" description="Disordered" evidence="1">
    <location>
        <begin position="31"/>
        <end position="111"/>
    </location>
</feature>
<feature type="compositionally biased region" description="Basic and acidic residues" evidence="1">
    <location>
        <begin position="74"/>
        <end position="84"/>
    </location>
</feature>
<evidence type="ECO:0000313" key="4">
    <source>
        <dbReference type="Proteomes" id="UP001054902"/>
    </source>
</evidence>
<reference evidence="3 4" key="1">
    <citation type="journal article" date="2021" name="Sci. Rep.">
        <title>The genome of the diatom Chaetoceros tenuissimus carries an ancient integrated fragment of an extant virus.</title>
        <authorList>
            <person name="Hongo Y."/>
            <person name="Kimura K."/>
            <person name="Takaki Y."/>
            <person name="Yoshida Y."/>
            <person name="Baba S."/>
            <person name="Kobayashi G."/>
            <person name="Nagasaki K."/>
            <person name="Hano T."/>
            <person name="Tomaru Y."/>
        </authorList>
    </citation>
    <scope>NUCLEOTIDE SEQUENCE [LARGE SCALE GENOMIC DNA]</scope>
    <source>
        <strain evidence="3 4">NIES-3715</strain>
    </source>
</reference>
<protein>
    <recommendedName>
        <fullName evidence="5">Peptidase M10 metallopeptidase domain-containing protein</fullName>
    </recommendedName>
</protein>
<accession>A0AAD3D1H3</accession>
<keyword evidence="2" id="KW-1133">Transmembrane helix</keyword>
<proteinExistence type="predicted"/>
<evidence type="ECO:0008006" key="5">
    <source>
        <dbReference type="Google" id="ProtNLM"/>
    </source>
</evidence>
<comment type="caution">
    <text evidence="3">The sequence shown here is derived from an EMBL/GenBank/DDBJ whole genome shotgun (WGS) entry which is preliminary data.</text>
</comment>
<sequence length="513" mass="58512">MTKNQPTPSAPPSPEVIHCPLGITFEFSMEEDEEGFAQQLPQEERDAQYARQLQREEEESLCPRSPLSITIVKSSEEQEREKQNARQMQQEQELDLFQSQSTNDTSKADNYARSSLTNTAVSGFTYEPSIEMIASRDSDEQCAKRMEQTWADEEFAKRLQAQEENDDEPVMMTDEEMARAIQEQEQTAAMITANRPLRSSDSQRLAIQIARENRQNRPKRCAIGRVIYSGMLLIIIGGAVIGVAMFGGPIWDRLRGTSDDLPPYFNNDWGKGNGSAQGNFSKWSNKGKGLKLKIRNSLNPKWDKFFVQAVNDWNKSNALSLTIEIGEEDPQCEKVRGILKVCNDFYGMKGWTGLNEVYFEGSNIAASVAKMNESYLSKSGTTDAERQYVMCHELGHGFGLPHRDENAANPDLGSCLDYTYRYKNNMMPDSEVDFANLENLYGVIENKNRRLRSFNQDQESLNQVRDTKIEKFDSNRDWHYEKGRLLHQSDHHEIYLTDLGDGKRVLTTLLLAR</sequence>
<dbReference type="AlphaFoldDB" id="A0AAD3D1H3"/>
<feature type="transmembrane region" description="Helical" evidence="2">
    <location>
        <begin position="226"/>
        <end position="251"/>
    </location>
</feature>
<evidence type="ECO:0000256" key="1">
    <source>
        <dbReference type="SAM" id="MobiDB-lite"/>
    </source>
</evidence>
<name>A0AAD3D1H3_9STRA</name>
<evidence type="ECO:0000313" key="3">
    <source>
        <dbReference type="EMBL" id="GFH54389.1"/>
    </source>
</evidence>
<dbReference type="InterPro" id="IPR024079">
    <property type="entry name" value="MetalloPept_cat_dom_sf"/>
</dbReference>